<evidence type="ECO:0000313" key="2">
    <source>
        <dbReference type="Proteomes" id="UP000027195"/>
    </source>
</evidence>
<dbReference type="AlphaFoldDB" id="A0A067N2R6"/>
<dbReference type="HOGENOM" id="CLU_024199_1_2_1"/>
<gene>
    <name evidence="1" type="ORF">BOTBODRAFT_171257</name>
</gene>
<evidence type="ECO:0008006" key="3">
    <source>
        <dbReference type="Google" id="ProtNLM"/>
    </source>
</evidence>
<dbReference type="SUPFAM" id="SSF52047">
    <property type="entry name" value="RNI-like"/>
    <property type="match status" value="1"/>
</dbReference>
<proteinExistence type="predicted"/>
<dbReference type="Proteomes" id="UP000027195">
    <property type="component" value="Unassembled WGS sequence"/>
</dbReference>
<dbReference type="InParanoid" id="A0A067N2R6"/>
<dbReference type="OrthoDB" id="2884925at2759"/>
<dbReference type="EMBL" id="KL198021">
    <property type="protein sequence ID" value="KDQ18412.1"/>
    <property type="molecule type" value="Genomic_DNA"/>
</dbReference>
<evidence type="ECO:0000313" key="1">
    <source>
        <dbReference type="EMBL" id="KDQ18412.1"/>
    </source>
</evidence>
<dbReference type="Gene3D" id="3.80.10.10">
    <property type="entry name" value="Ribonuclease Inhibitor"/>
    <property type="match status" value="1"/>
</dbReference>
<keyword evidence="2" id="KW-1185">Reference proteome</keyword>
<reference evidence="2" key="1">
    <citation type="journal article" date="2014" name="Proc. Natl. Acad. Sci. U.S.A.">
        <title>Extensive sampling of basidiomycete genomes demonstrates inadequacy of the white-rot/brown-rot paradigm for wood decay fungi.</title>
        <authorList>
            <person name="Riley R."/>
            <person name="Salamov A.A."/>
            <person name="Brown D.W."/>
            <person name="Nagy L.G."/>
            <person name="Floudas D."/>
            <person name="Held B.W."/>
            <person name="Levasseur A."/>
            <person name="Lombard V."/>
            <person name="Morin E."/>
            <person name="Otillar R."/>
            <person name="Lindquist E.A."/>
            <person name="Sun H."/>
            <person name="LaButti K.M."/>
            <person name="Schmutz J."/>
            <person name="Jabbour D."/>
            <person name="Luo H."/>
            <person name="Baker S.E."/>
            <person name="Pisabarro A.G."/>
            <person name="Walton J.D."/>
            <person name="Blanchette R.A."/>
            <person name="Henrissat B."/>
            <person name="Martin F."/>
            <person name="Cullen D."/>
            <person name="Hibbett D.S."/>
            <person name="Grigoriev I.V."/>
        </authorList>
    </citation>
    <scope>NUCLEOTIDE SEQUENCE [LARGE SCALE GENOMIC DNA]</scope>
    <source>
        <strain evidence="2">FD-172 SS1</strain>
    </source>
</reference>
<organism evidence="1 2">
    <name type="scientific">Botryobasidium botryosum (strain FD-172 SS1)</name>
    <dbReference type="NCBI Taxonomy" id="930990"/>
    <lineage>
        <taxon>Eukaryota</taxon>
        <taxon>Fungi</taxon>
        <taxon>Dikarya</taxon>
        <taxon>Basidiomycota</taxon>
        <taxon>Agaricomycotina</taxon>
        <taxon>Agaricomycetes</taxon>
        <taxon>Cantharellales</taxon>
        <taxon>Botryobasidiaceae</taxon>
        <taxon>Botryobasidium</taxon>
    </lineage>
</organism>
<name>A0A067N2R6_BOTB1</name>
<dbReference type="InterPro" id="IPR032675">
    <property type="entry name" value="LRR_dom_sf"/>
</dbReference>
<sequence length="473" mass="52985">MQDQITALKASDIDAASISPIDVPVRSRRNHLTPIYRLPDDIYISLFDILQNDRGPLEPSVIWAVSQVSRLWRQIAFNTPKLSCIINVLAREFVDRCIAYSRNLPLDIILRDRRCVISNPTELPFESEVRDVIPSLISCISRWRVLELQQADGGTSISVRDNLFAGCTPKLRYLHLNGVSIPFSTPVYSNLVSLCLEFVDHTLSTSTDFLRSLKACPLLEHLHLQGALIGQAGPWDKPPVHLPHLRYIYIEGIDDEVTLHLLCDIGPSHELQLAMPDGYNVIHHVHRIDALHFKAQDDSILVEGTLHDSQGKRTLMSLQCEVCTSMPFEHFTTCLFCTVLYQFLFTDIKTLSFECFPGDAICTGQWTAMHTAFPVTVECLEITACGADVVKARLCLPFPLERLSIVNCSVDGEQLVLWLTTRASRDWLGKLSVLRLVDCDSVGDGAVERLKGTPVEDVRVVRSECSASSEDGY</sequence>
<dbReference type="STRING" id="930990.A0A067N2R6"/>
<accession>A0A067N2R6</accession>
<protein>
    <recommendedName>
        <fullName evidence="3">F-box domain-containing protein</fullName>
    </recommendedName>
</protein>